<feature type="transmembrane region" description="Helical" evidence="2">
    <location>
        <begin position="12"/>
        <end position="34"/>
    </location>
</feature>
<keyword evidence="1" id="KW-0175">Coiled coil</keyword>
<evidence type="ECO:0000256" key="2">
    <source>
        <dbReference type="SAM" id="Phobius"/>
    </source>
</evidence>
<reference evidence="3 4" key="1">
    <citation type="submission" date="2023-09" db="EMBL/GenBank/DDBJ databases">
        <authorList>
            <person name="Rey-Velasco X."/>
        </authorList>
    </citation>
    <scope>NUCLEOTIDE SEQUENCE [LARGE SCALE GENOMIC DNA]</scope>
    <source>
        <strain evidence="3 4">W345</strain>
    </source>
</reference>
<evidence type="ECO:0000313" key="4">
    <source>
        <dbReference type="Proteomes" id="UP001254608"/>
    </source>
</evidence>
<organism evidence="3 4">
    <name type="scientific">Banduia mediterranea</name>
    <dbReference type="NCBI Taxonomy" id="3075609"/>
    <lineage>
        <taxon>Bacteria</taxon>
        <taxon>Pseudomonadati</taxon>
        <taxon>Pseudomonadota</taxon>
        <taxon>Gammaproteobacteria</taxon>
        <taxon>Nevskiales</taxon>
        <taxon>Algiphilaceae</taxon>
        <taxon>Banduia</taxon>
    </lineage>
</organism>
<feature type="coiled-coil region" evidence="1">
    <location>
        <begin position="45"/>
        <end position="114"/>
    </location>
</feature>
<dbReference type="EMBL" id="JAVRIC010000004">
    <property type="protein sequence ID" value="MDT0496618.1"/>
    <property type="molecule type" value="Genomic_DNA"/>
</dbReference>
<proteinExistence type="predicted"/>
<keyword evidence="2" id="KW-0812">Transmembrane</keyword>
<keyword evidence="4" id="KW-1185">Reference proteome</keyword>
<dbReference type="InterPro" id="IPR046703">
    <property type="entry name" value="DUF6776"/>
</dbReference>
<keyword evidence="2" id="KW-1133">Transmembrane helix</keyword>
<dbReference type="Proteomes" id="UP001254608">
    <property type="component" value="Unassembled WGS sequence"/>
</dbReference>
<sequence length="246" mass="28277">MNPKIIIKRDRPWFRPILIVLITAAVAIAAWALYSYTRATTVSDFEETRVESQKLSLERRELMRELRDARTQAQELREQVVFLERSQEIDKQACQSVRGSLVKLQSEVSDLQEQVAFYRGIVSPGEARTGVRVYDFKVHPPETKGRLRYELVLIQSVRHDRRITGRVEIAIQGARENRTQTLSLGDLTAGSERNLLFSFKYFQEFSGEFELPEGFNPLRVTIAVVPEGSGQTRVEDVYDWSKIQGV</sequence>
<accession>A0ABU2WGH6</accession>
<evidence type="ECO:0000256" key="1">
    <source>
        <dbReference type="SAM" id="Coils"/>
    </source>
</evidence>
<evidence type="ECO:0000313" key="3">
    <source>
        <dbReference type="EMBL" id="MDT0496618.1"/>
    </source>
</evidence>
<dbReference type="Pfam" id="PF20567">
    <property type="entry name" value="DUF6776"/>
    <property type="match status" value="1"/>
</dbReference>
<comment type="caution">
    <text evidence="3">The sequence shown here is derived from an EMBL/GenBank/DDBJ whole genome shotgun (WGS) entry which is preliminary data.</text>
</comment>
<dbReference type="RefSeq" id="WP_311364007.1">
    <property type="nucleotide sequence ID" value="NZ_JAVRIC010000004.1"/>
</dbReference>
<gene>
    <name evidence="3" type="ORF">RM530_04480</name>
</gene>
<protein>
    <submittedName>
        <fullName evidence="3">Uncharacterized protein</fullName>
    </submittedName>
</protein>
<keyword evidence="2" id="KW-0472">Membrane</keyword>
<name>A0ABU2WGH6_9GAMM</name>